<dbReference type="Proteomes" id="UP001057402">
    <property type="component" value="Chromosome 7"/>
</dbReference>
<dbReference type="EMBL" id="CM042886">
    <property type="protein sequence ID" value="KAI4339212.1"/>
    <property type="molecule type" value="Genomic_DNA"/>
</dbReference>
<organism evidence="1 2">
    <name type="scientific">Melastoma candidum</name>
    <dbReference type="NCBI Taxonomy" id="119954"/>
    <lineage>
        <taxon>Eukaryota</taxon>
        <taxon>Viridiplantae</taxon>
        <taxon>Streptophyta</taxon>
        <taxon>Embryophyta</taxon>
        <taxon>Tracheophyta</taxon>
        <taxon>Spermatophyta</taxon>
        <taxon>Magnoliopsida</taxon>
        <taxon>eudicotyledons</taxon>
        <taxon>Gunneridae</taxon>
        <taxon>Pentapetalae</taxon>
        <taxon>rosids</taxon>
        <taxon>malvids</taxon>
        <taxon>Myrtales</taxon>
        <taxon>Melastomataceae</taxon>
        <taxon>Melastomatoideae</taxon>
        <taxon>Melastomateae</taxon>
        <taxon>Melastoma</taxon>
    </lineage>
</organism>
<sequence>MDLHLPSVDSSLEFIDMEHELGSYILCRNSSWNQREFEFQMSTATLQREGTTSPADELFYKGKLLPLHLPPRVEMVEKLLRNSVSAYEEFYGTPTAVTAPMSTTVSTPFESCNVSPCEFRSISQELSPEVYSLEYSAGAITLKDDHPKKLWSKNIKLIKQHLFGHKLKGSQAFFKFFIGKSGCSDDSAAVNAKGSISASSRRRDVSLNRKVNVRKGDRLRRVQLKQSPVKLSPEKVSRDDGFDVLQHRRSLSLSSRWRQSNKICSSSVSSSSSSSSLFSTSLESSRLPYVETDSPIQAAIAYCKHALLNLPSKVGITFPPDRLPVESEKKMTDQKQAPRLNERILSSLSKRSVAAHPWHDLEIGPEAPNIFNCVIEITKGSKVKYELDKKTGLIKVDRVLYSSVVYPHNYGFIPRTLCEDNDPIDVLVLMQEPVIPGCFLRARAIGLMPMIDQGEKDDKIIAVCADDPEYKHYDDIKQLPPHRLSEIRRFFEDYKKNENKQVAVNEFLPAPTALEAIQHSMDLYAEYVMHMLRR</sequence>
<gene>
    <name evidence="1" type="ORF">MLD38_024175</name>
</gene>
<evidence type="ECO:0000313" key="2">
    <source>
        <dbReference type="Proteomes" id="UP001057402"/>
    </source>
</evidence>
<reference evidence="2" key="1">
    <citation type="journal article" date="2023" name="Front. Plant Sci.">
        <title>Chromosomal-level genome assembly of Melastoma candidum provides insights into trichome evolution.</title>
        <authorList>
            <person name="Zhong Y."/>
            <person name="Wu W."/>
            <person name="Sun C."/>
            <person name="Zou P."/>
            <person name="Liu Y."/>
            <person name="Dai S."/>
            <person name="Zhou R."/>
        </authorList>
    </citation>
    <scope>NUCLEOTIDE SEQUENCE [LARGE SCALE GENOMIC DNA]</scope>
</reference>
<evidence type="ECO:0000313" key="1">
    <source>
        <dbReference type="EMBL" id="KAI4339212.1"/>
    </source>
</evidence>
<proteinExistence type="predicted"/>
<accession>A0ACB9NU59</accession>
<comment type="caution">
    <text evidence="1">The sequence shown here is derived from an EMBL/GenBank/DDBJ whole genome shotgun (WGS) entry which is preliminary data.</text>
</comment>
<keyword evidence="2" id="KW-1185">Reference proteome</keyword>
<name>A0ACB9NU59_9MYRT</name>
<protein>
    <submittedName>
        <fullName evidence="1">Uncharacterized protein</fullName>
    </submittedName>
</protein>